<gene>
    <name evidence="2" type="ORF">HanXRQr2_Chr10g0458121</name>
</gene>
<reference evidence="2" key="1">
    <citation type="journal article" date="2017" name="Nature">
        <title>The sunflower genome provides insights into oil metabolism, flowering and Asterid evolution.</title>
        <authorList>
            <person name="Badouin H."/>
            <person name="Gouzy J."/>
            <person name="Grassa C.J."/>
            <person name="Murat F."/>
            <person name="Staton S.E."/>
            <person name="Cottret L."/>
            <person name="Lelandais-Briere C."/>
            <person name="Owens G.L."/>
            <person name="Carrere S."/>
            <person name="Mayjonade B."/>
            <person name="Legrand L."/>
            <person name="Gill N."/>
            <person name="Kane N.C."/>
            <person name="Bowers J.E."/>
            <person name="Hubner S."/>
            <person name="Bellec A."/>
            <person name="Berard A."/>
            <person name="Berges H."/>
            <person name="Blanchet N."/>
            <person name="Boniface M.C."/>
            <person name="Brunel D."/>
            <person name="Catrice O."/>
            <person name="Chaidir N."/>
            <person name="Claudel C."/>
            <person name="Donnadieu C."/>
            <person name="Faraut T."/>
            <person name="Fievet G."/>
            <person name="Helmstetter N."/>
            <person name="King M."/>
            <person name="Knapp S.J."/>
            <person name="Lai Z."/>
            <person name="Le Paslier M.C."/>
            <person name="Lippi Y."/>
            <person name="Lorenzon L."/>
            <person name="Mandel J.R."/>
            <person name="Marage G."/>
            <person name="Marchand G."/>
            <person name="Marquand E."/>
            <person name="Bret-Mestries E."/>
            <person name="Morien E."/>
            <person name="Nambeesan S."/>
            <person name="Nguyen T."/>
            <person name="Pegot-Espagnet P."/>
            <person name="Pouilly N."/>
            <person name="Raftis F."/>
            <person name="Sallet E."/>
            <person name="Schiex T."/>
            <person name="Thomas J."/>
            <person name="Vandecasteele C."/>
            <person name="Vares D."/>
            <person name="Vear F."/>
            <person name="Vautrin S."/>
            <person name="Crespi M."/>
            <person name="Mangin B."/>
            <person name="Burke J.M."/>
            <person name="Salse J."/>
            <person name="Munos S."/>
            <person name="Vincourt P."/>
            <person name="Rieseberg L.H."/>
            <person name="Langlade N.B."/>
        </authorList>
    </citation>
    <scope>NUCLEOTIDE SEQUENCE</scope>
    <source>
        <tissue evidence="2">Leaves</tissue>
    </source>
</reference>
<dbReference type="InterPro" id="IPR006566">
    <property type="entry name" value="FBD"/>
</dbReference>
<proteinExistence type="predicted"/>
<protein>
    <submittedName>
        <fullName evidence="2">FBD domain-containing protein</fullName>
    </submittedName>
</protein>
<dbReference type="AlphaFoldDB" id="A0A9K3I0L2"/>
<name>A0A9K3I0L2_HELAN</name>
<evidence type="ECO:0000313" key="3">
    <source>
        <dbReference type="Proteomes" id="UP000215914"/>
    </source>
</evidence>
<evidence type="ECO:0000313" key="2">
    <source>
        <dbReference type="EMBL" id="KAF5787907.1"/>
    </source>
</evidence>
<dbReference type="Proteomes" id="UP000215914">
    <property type="component" value="Unassembled WGS sequence"/>
</dbReference>
<feature type="domain" description="FBD" evidence="1">
    <location>
        <begin position="24"/>
        <end position="60"/>
    </location>
</feature>
<keyword evidence="3" id="KW-1185">Reference proteome</keyword>
<dbReference type="Gramene" id="mRNA:HanXRQr2_Chr10g0458121">
    <property type="protein sequence ID" value="CDS:HanXRQr2_Chr10g0458121.1"/>
    <property type="gene ID" value="HanXRQr2_Chr10g0458121"/>
</dbReference>
<dbReference type="EMBL" id="MNCJ02000325">
    <property type="protein sequence ID" value="KAF5787907.1"/>
    <property type="molecule type" value="Genomic_DNA"/>
</dbReference>
<accession>A0A9K3I0L2</accession>
<organism evidence="2 3">
    <name type="scientific">Helianthus annuus</name>
    <name type="common">Common sunflower</name>
    <dbReference type="NCBI Taxonomy" id="4232"/>
    <lineage>
        <taxon>Eukaryota</taxon>
        <taxon>Viridiplantae</taxon>
        <taxon>Streptophyta</taxon>
        <taxon>Embryophyta</taxon>
        <taxon>Tracheophyta</taxon>
        <taxon>Spermatophyta</taxon>
        <taxon>Magnoliopsida</taxon>
        <taxon>eudicotyledons</taxon>
        <taxon>Gunneridae</taxon>
        <taxon>Pentapetalae</taxon>
        <taxon>asterids</taxon>
        <taxon>campanulids</taxon>
        <taxon>Asterales</taxon>
        <taxon>Asteraceae</taxon>
        <taxon>Asteroideae</taxon>
        <taxon>Heliantheae alliance</taxon>
        <taxon>Heliantheae</taxon>
        <taxon>Helianthus</taxon>
    </lineage>
</organism>
<dbReference type="Pfam" id="PF08387">
    <property type="entry name" value="FBD"/>
    <property type="match status" value="1"/>
</dbReference>
<evidence type="ECO:0000259" key="1">
    <source>
        <dbReference type="Pfam" id="PF08387"/>
    </source>
</evidence>
<reference evidence="2" key="2">
    <citation type="submission" date="2020-06" db="EMBL/GenBank/DDBJ databases">
        <title>Helianthus annuus Genome sequencing and assembly Release 2.</title>
        <authorList>
            <person name="Gouzy J."/>
            <person name="Langlade N."/>
            <person name="Munos S."/>
        </authorList>
    </citation>
    <scope>NUCLEOTIDE SEQUENCE</scope>
    <source>
        <tissue evidence="2">Leaves</tissue>
    </source>
</reference>
<comment type="caution">
    <text evidence="2">The sequence shown here is derived from an EMBL/GenBank/DDBJ whole genome shotgun (WGS) entry which is preliminary data.</text>
</comment>
<sequence>MDDCIFDDNEICCGILEEFSDVRLEHLKELEIMCFSYLKHEMEFVKFILARSPKLKKVILYSIIVKDESDISTILSQAPRASPEEIVVRCITF</sequence>